<dbReference type="AlphaFoldDB" id="A0A4P6FHP1"/>
<dbReference type="Pfam" id="PF00155">
    <property type="entry name" value="Aminotran_1_2"/>
    <property type="match status" value="1"/>
</dbReference>
<feature type="domain" description="Aminotransferase class I/classII large" evidence="6">
    <location>
        <begin position="36"/>
        <end position="379"/>
    </location>
</feature>
<dbReference type="GO" id="GO:0008483">
    <property type="term" value="F:transaminase activity"/>
    <property type="evidence" value="ECO:0007669"/>
    <property type="project" value="UniProtKB-KW"/>
</dbReference>
<evidence type="ECO:0000313" key="7">
    <source>
        <dbReference type="EMBL" id="QAY70148.1"/>
    </source>
</evidence>
<keyword evidence="7" id="KW-0808">Transferase</keyword>
<dbReference type="PANTHER" id="PTHR43525:SF2">
    <property type="entry name" value="CYSTATHIONINE BETA-LYASE-RELATED"/>
    <property type="match status" value="1"/>
</dbReference>
<dbReference type="SUPFAM" id="SSF53383">
    <property type="entry name" value="PLP-dependent transferases"/>
    <property type="match status" value="1"/>
</dbReference>
<dbReference type="Gene3D" id="3.40.640.10">
    <property type="entry name" value="Type I PLP-dependent aspartate aminotransferase-like (Major domain)"/>
    <property type="match status" value="1"/>
</dbReference>
<evidence type="ECO:0000313" key="8">
    <source>
        <dbReference type="Proteomes" id="UP000292118"/>
    </source>
</evidence>
<comment type="similarity">
    <text evidence="5">Belongs to the class-II pyridoxal-phosphate-dependent aminotransferase family. MalY/PatB cystathionine beta-lyase subfamily.</text>
</comment>
<dbReference type="OrthoDB" id="3224382at2"/>
<dbReference type="KEGG" id="xya:ET471_08950"/>
<keyword evidence="4" id="KW-0456">Lyase</keyword>
<keyword evidence="3" id="KW-0663">Pyridoxal phosphate</keyword>
<comment type="cofactor">
    <cofactor evidence="1">
        <name>pyridoxal 5'-phosphate</name>
        <dbReference type="ChEBI" id="CHEBI:597326"/>
    </cofactor>
</comment>
<gene>
    <name evidence="7" type="ORF">ET471_08950</name>
</gene>
<dbReference type="InterPro" id="IPR051798">
    <property type="entry name" value="Class-II_PLP-Dep_Aminotrans"/>
</dbReference>
<protein>
    <recommendedName>
        <fullName evidence="2">cysteine-S-conjugate beta-lyase</fullName>
        <ecNumber evidence="2">4.4.1.13</ecNumber>
    </recommendedName>
</protein>
<dbReference type="InterPro" id="IPR004839">
    <property type="entry name" value="Aminotransferase_I/II_large"/>
</dbReference>
<dbReference type="Gene3D" id="3.90.1150.10">
    <property type="entry name" value="Aspartate Aminotransferase, domain 1"/>
    <property type="match status" value="1"/>
</dbReference>
<dbReference type="PANTHER" id="PTHR43525">
    <property type="entry name" value="PROTEIN MALY"/>
    <property type="match status" value="1"/>
</dbReference>
<dbReference type="GO" id="GO:0030170">
    <property type="term" value="F:pyridoxal phosphate binding"/>
    <property type="evidence" value="ECO:0007669"/>
    <property type="project" value="InterPro"/>
</dbReference>
<reference evidence="7 8" key="1">
    <citation type="submission" date="2019-01" db="EMBL/GenBank/DDBJ databases">
        <title>Genome sequencing of strain FW10M-9.</title>
        <authorList>
            <person name="Heo J."/>
            <person name="Kim S.-J."/>
            <person name="Kim J.-S."/>
            <person name="Hong S.-B."/>
            <person name="Kwon S.-W."/>
        </authorList>
    </citation>
    <scope>NUCLEOTIDE SEQUENCE [LARGE SCALE GENOMIC DNA]</scope>
    <source>
        <strain evidence="7 8">FW10M-9</strain>
    </source>
</reference>
<keyword evidence="7" id="KW-0032">Aminotransferase</keyword>
<name>A0A4P6FHP1_9MICO</name>
<dbReference type="InterPro" id="IPR015424">
    <property type="entry name" value="PyrdxlP-dep_Trfase"/>
</dbReference>
<evidence type="ECO:0000256" key="2">
    <source>
        <dbReference type="ARBA" id="ARBA00012224"/>
    </source>
</evidence>
<dbReference type="EMBL" id="CP035493">
    <property type="protein sequence ID" value="QAY70148.1"/>
    <property type="molecule type" value="Genomic_DNA"/>
</dbReference>
<dbReference type="EC" id="4.4.1.13" evidence="2"/>
<proteinExistence type="inferred from homology"/>
<evidence type="ECO:0000256" key="1">
    <source>
        <dbReference type="ARBA" id="ARBA00001933"/>
    </source>
</evidence>
<organism evidence="7 8">
    <name type="scientific">Xylanimonas protaetiae</name>
    <dbReference type="NCBI Taxonomy" id="2509457"/>
    <lineage>
        <taxon>Bacteria</taxon>
        <taxon>Bacillati</taxon>
        <taxon>Actinomycetota</taxon>
        <taxon>Actinomycetes</taxon>
        <taxon>Micrococcales</taxon>
        <taxon>Promicromonosporaceae</taxon>
        <taxon>Xylanimonas</taxon>
    </lineage>
</organism>
<evidence type="ECO:0000256" key="3">
    <source>
        <dbReference type="ARBA" id="ARBA00022898"/>
    </source>
</evidence>
<dbReference type="InterPro" id="IPR015421">
    <property type="entry name" value="PyrdxlP-dep_Trfase_major"/>
</dbReference>
<dbReference type="RefSeq" id="WP_129187654.1">
    <property type="nucleotide sequence ID" value="NZ_CP035493.1"/>
</dbReference>
<keyword evidence="8" id="KW-1185">Reference proteome</keyword>
<evidence type="ECO:0000256" key="4">
    <source>
        <dbReference type="ARBA" id="ARBA00023239"/>
    </source>
</evidence>
<evidence type="ECO:0000259" key="6">
    <source>
        <dbReference type="Pfam" id="PF00155"/>
    </source>
</evidence>
<sequence>MPTESELDAITLDQLRAVPSEKWSTYPDAIGAFVAEMDFGTAPAVRRALHDAVDTGQLGYLSGPPVARMQEAYTGFAKRRFGWSVDPERVRPVPDVLAAFEATVRHLTPEGSPVVLPTPAYMPFAPFLHDLGREVIPVPFARDGGRSVHDLDAVDAAFARGAGLLVLVNPHNPTGRVFERAELEALSAVVARHGGRVFADEIHAPLVYAGHAHVPYASVSPTTAAHTVTATSASKAWNVPGLKAAQLVLTDDDAAETWQRRCTWTEHLAATPGVLAHAAAYDAGEDWLADVLAYLDGSRRLVADHLAAHLPEVGHTPPEGTYLAWLDLRRYALDRPTAWLREHAGVALADGRHCGAAGDGFVRLTLATPRPVLREILDRVTTALTTERRGA</sequence>
<accession>A0A4P6FHP1</accession>
<dbReference type="GO" id="GO:0047804">
    <property type="term" value="F:cysteine-S-conjugate beta-lyase activity"/>
    <property type="evidence" value="ECO:0007669"/>
    <property type="project" value="UniProtKB-EC"/>
</dbReference>
<dbReference type="Proteomes" id="UP000292118">
    <property type="component" value="Chromosome"/>
</dbReference>
<dbReference type="CDD" id="cd00609">
    <property type="entry name" value="AAT_like"/>
    <property type="match status" value="1"/>
</dbReference>
<dbReference type="InterPro" id="IPR015422">
    <property type="entry name" value="PyrdxlP-dep_Trfase_small"/>
</dbReference>
<evidence type="ECO:0000256" key="5">
    <source>
        <dbReference type="ARBA" id="ARBA00037974"/>
    </source>
</evidence>